<keyword evidence="2" id="KW-0479">Metal-binding</keyword>
<dbReference type="Proteomes" id="UP001246576">
    <property type="component" value="Unassembled WGS sequence"/>
</dbReference>
<dbReference type="NCBIfam" id="NF011930">
    <property type="entry name" value="PRK15401.1"/>
    <property type="match status" value="1"/>
</dbReference>
<dbReference type="SUPFAM" id="SSF51197">
    <property type="entry name" value="Clavaminate synthase-like"/>
    <property type="match status" value="1"/>
</dbReference>
<dbReference type="GO" id="GO:0035516">
    <property type="term" value="F:broad specificity oxidative DNA demethylase activity"/>
    <property type="evidence" value="ECO:0007669"/>
    <property type="project" value="UniProtKB-EC"/>
</dbReference>
<gene>
    <name evidence="7" type="primary">alkB</name>
    <name evidence="7" type="ORF">RI048_25235</name>
</gene>
<organism evidence="7 8">
    <name type="scientific">Herbaspirillum huttiense subsp. lycopersici</name>
    <dbReference type="NCBI Taxonomy" id="3074428"/>
    <lineage>
        <taxon>Bacteria</taxon>
        <taxon>Pseudomonadati</taxon>
        <taxon>Pseudomonadota</taxon>
        <taxon>Betaproteobacteria</taxon>
        <taxon>Burkholderiales</taxon>
        <taxon>Oxalobacteraceae</taxon>
        <taxon>Herbaspirillum</taxon>
    </lineage>
</organism>
<name>A0ABU2EUP2_9BURK</name>
<evidence type="ECO:0000256" key="3">
    <source>
        <dbReference type="ARBA" id="ARBA00022964"/>
    </source>
</evidence>
<dbReference type="InterPro" id="IPR005123">
    <property type="entry name" value="Oxoglu/Fe-dep_dioxygenase_dom"/>
</dbReference>
<keyword evidence="8" id="KW-1185">Reference proteome</keyword>
<comment type="cofactor">
    <cofactor evidence="1">
        <name>Fe(2+)</name>
        <dbReference type="ChEBI" id="CHEBI:29033"/>
    </cofactor>
</comment>
<keyword evidence="3" id="KW-0223">Dioxygenase</keyword>
<dbReference type="Gene3D" id="2.60.120.590">
    <property type="entry name" value="Alpha-ketoglutarate-dependent dioxygenase AlkB-like"/>
    <property type="match status" value="1"/>
</dbReference>
<proteinExistence type="predicted"/>
<dbReference type="PANTHER" id="PTHR16557">
    <property type="entry name" value="ALKYLATED DNA REPAIR PROTEIN ALKB-RELATED"/>
    <property type="match status" value="1"/>
</dbReference>
<dbReference type="EC" id="1.14.11.33" evidence="7"/>
<dbReference type="RefSeq" id="WP_310841521.1">
    <property type="nucleotide sequence ID" value="NZ_JAVLSJ010000019.1"/>
</dbReference>
<accession>A0ABU2EUP2</accession>
<evidence type="ECO:0000259" key="6">
    <source>
        <dbReference type="PROSITE" id="PS51471"/>
    </source>
</evidence>
<evidence type="ECO:0000256" key="4">
    <source>
        <dbReference type="ARBA" id="ARBA00023002"/>
    </source>
</evidence>
<dbReference type="InterPro" id="IPR004574">
    <property type="entry name" value="Alkb"/>
</dbReference>
<dbReference type="InterPro" id="IPR037151">
    <property type="entry name" value="AlkB-like_sf"/>
</dbReference>
<dbReference type="PROSITE" id="PS51471">
    <property type="entry name" value="FE2OG_OXY"/>
    <property type="match status" value="1"/>
</dbReference>
<evidence type="ECO:0000256" key="1">
    <source>
        <dbReference type="ARBA" id="ARBA00001954"/>
    </source>
</evidence>
<keyword evidence="4 7" id="KW-0560">Oxidoreductase</keyword>
<keyword evidence="5" id="KW-0408">Iron</keyword>
<evidence type="ECO:0000313" key="7">
    <source>
        <dbReference type="EMBL" id="MDR9851553.1"/>
    </source>
</evidence>
<dbReference type="InterPro" id="IPR027450">
    <property type="entry name" value="AlkB-like"/>
</dbReference>
<evidence type="ECO:0000256" key="5">
    <source>
        <dbReference type="ARBA" id="ARBA00023004"/>
    </source>
</evidence>
<sequence length="217" mass="23655">MTGDLFAGLPRGPSVETITEGALLLRAFVDEEEAAALMAAIDKVLAASPLRHMQTPGGFRMSVAMSNCGQFGWVTDRRGYRYQSLDPLAERDWPAMPEAFAALAARASAAAGFAGFDPDACLINRYEPGARMSLHQDKNELDMDQPIVSVSLGLPATFLFGGMARTDKPQRMRLESGDVVVWGGPARLAFHGVDPLRDGEHPLTGRCRYNLTFRRAR</sequence>
<dbReference type="Pfam" id="PF13532">
    <property type="entry name" value="2OG-FeII_Oxy_2"/>
    <property type="match status" value="1"/>
</dbReference>
<feature type="domain" description="Fe2OG dioxygenase" evidence="6">
    <location>
        <begin position="117"/>
        <end position="217"/>
    </location>
</feature>
<evidence type="ECO:0000256" key="2">
    <source>
        <dbReference type="ARBA" id="ARBA00022723"/>
    </source>
</evidence>
<evidence type="ECO:0000313" key="8">
    <source>
        <dbReference type="Proteomes" id="UP001246576"/>
    </source>
</evidence>
<comment type="caution">
    <text evidence="7">The sequence shown here is derived from an EMBL/GenBank/DDBJ whole genome shotgun (WGS) entry which is preliminary data.</text>
</comment>
<reference evidence="7" key="1">
    <citation type="submission" date="2023-09" db="EMBL/GenBank/DDBJ databases">
        <title>Description of first Herbaspirillum huttiense subsp. nephrolepsisexaltata and Herbaspirillum huttiense subsp. lycopersicon.</title>
        <authorList>
            <person name="Poudel M."/>
            <person name="Sharma A."/>
            <person name="Goss E."/>
            <person name="Tapia J.H."/>
            <person name="Harmon C.M."/>
            <person name="Jones J.B."/>
        </authorList>
    </citation>
    <scope>NUCLEOTIDE SEQUENCE</scope>
    <source>
        <strain evidence="7">SE1</strain>
    </source>
</reference>
<protein>
    <submittedName>
        <fullName evidence="7">DNA oxidative demethylase AlkB</fullName>
        <ecNumber evidence="7">1.14.11.33</ecNumber>
    </submittedName>
</protein>
<dbReference type="EMBL" id="JAVLSJ010000019">
    <property type="protein sequence ID" value="MDR9851553.1"/>
    <property type="molecule type" value="Genomic_DNA"/>
</dbReference>
<dbReference type="PANTHER" id="PTHR16557:SF2">
    <property type="entry name" value="NUCLEIC ACID DIOXYGENASE ALKBH1"/>
    <property type="match status" value="1"/>
</dbReference>